<dbReference type="EMBL" id="BJXB01000004">
    <property type="protein sequence ID" value="GEM45564.1"/>
    <property type="molecule type" value="Genomic_DNA"/>
</dbReference>
<feature type="chain" id="PRO_5021975374" evidence="1">
    <location>
        <begin position="25"/>
        <end position="690"/>
    </location>
</feature>
<accession>A0A511MY88</accession>
<dbReference type="NCBIfam" id="TIGR02608">
    <property type="entry name" value="delta_60_rpt"/>
    <property type="match status" value="3"/>
</dbReference>
<dbReference type="Pfam" id="PF17164">
    <property type="entry name" value="DUF5122"/>
    <property type="match status" value="3"/>
</dbReference>
<reference evidence="2 3" key="1">
    <citation type="submission" date="2019-07" db="EMBL/GenBank/DDBJ databases">
        <title>Whole genome shotgun sequence of Deinococcus cellulosilyticus NBRC 106333.</title>
        <authorList>
            <person name="Hosoyama A."/>
            <person name="Uohara A."/>
            <person name="Ohji S."/>
            <person name="Ichikawa N."/>
        </authorList>
    </citation>
    <scope>NUCLEOTIDE SEQUENCE [LARGE SCALE GENOMIC DNA]</scope>
    <source>
        <strain evidence="2 3">NBRC 106333</strain>
    </source>
</reference>
<comment type="caution">
    <text evidence="2">The sequence shown here is derived from an EMBL/GenBank/DDBJ whole genome shotgun (WGS) entry which is preliminary data.</text>
</comment>
<sequence length="690" mass="73479">MKRRNWLIYSAITAVLLSSCAQHTSIPTTQPIQPRTLGLLEVRFQDAGSATPTVTARFVPRNGASGISKQDLGNVDGMGIEIDLLSRSSFTLGTRGQPSGKRYITATWKVRNASQDGSTPSPVDRTNLSLVAVDTPSTINETAVTSLKKFDDSAANSALAEQILPINGLIHDPISGVVVQSNRADFQVYTEQELTTLPALPAGETALAYGYVVRNTDGSRTLPALPAAGQYDGVITLGVQYPLQTDPKDDPYSFSLMFEVMENTRTQVAISPEEDYTSALNRVNTNYGTAGYAVPADVREFCQVRVAGTNPLSPTVDLVNPDLSTGQRDACWNADVLGDGWAVVPNVTGNYRDAVLQSTGQLVAVTDSNLYRLQADGTVDTTFTPVLSAPNALTGVTVKKVMVLADDAILVAGHGQDAVNGNYTVFVEKFLSNGTPDTSFDGDGLALLSYSALDHHFLEDMNVQSDGKITLSGSVQPYLGATLTHTLPFLSRLNANGSSDVAFGDIRNISDGALDSYGFQHVIQSTGKIVMAGQRFFSPDDTNYHSLVRFDATGTLDTAFSTDGFAGNDFSGNGVLEAFSDDSVVVTNNAGDLQKYLAEGARVVAFSIPATSNFQVLDDQIYRFSGATIQRYSASGVLDGTFGDFELSRFGQALSPGRLNKTLEGKLLVATQQSAIVALGNTISATKIIP</sequence>
<organism evidence="2 3">
    <name type="scientific">Deinococcus cellulosilyticus (strain DSM 18568 / NBRC 106333 / KACC 11606 / 5516J-15)</name>
    <dbReference type="NCBI Taxonomy" id="1223518"/>
    <lineage>
        <taxon>Bacteria</taxon>
        <taxon>Thermotogati</taxon>
        <taxon>Deinococcota</taxon>
        <taxon>Deinococci</taxon>
        <taxon>Deinococcales</taxon>
        <taxon>Deinococcaceae</taxon>
        <taxon>Deinococcus</taxon>
    </lineage>
</organism>
<keyword evidence="3" id="KW-1185">Reference proteome</keyword>
<feature type="signal peptide" evidence="1">
    <location>
        <begin position="1"/>
        <end position="24"/>
    </location>
</feature>
<dbReference type="AlphaFoldDB" id="A0A511MY88"/>
<evidence type="ECO:0000313" key="2">
    <source>
        <dbReference type="EMBL" id="GEM45564.1"/>
    </source>
</evidence>
<dbReference type="PROSITE" id="PS51257">
    <property type="entry name" value="PROKAR_LIPOPROTEIN"/>
    <property type="match status" value="1"/>
</dbReference>
<name>A0A511MY88_DEIC1</name>
<evidence type="ECO:0000313" key="3">
    <source>
        <dbReference type="Proteomes" id="UP000321306"/>
    </source>
</evidence>
<dbReference type="Gene3D" id="2.80.10.50">
    <property type="match status" value="2"/>
</dbReference>
<dbReference type="RefSeq" id="WP_186815859.1">
    <property type="nucleotide sequence ID" value="NZ_BJXB01000004.1"/>
</dbReference>
<gene>
    <name evidence="2" type="ORF">DC3_11990</name>
</gene>
<evidence type="ECO:0000256" key="1">
    <source>
        <dbReference type="SAM" id="SignalP"/>
    </source>
</evidence>
<keyword evidence="1" id="KW-0732">Signal</keyword>
<proteinExistence type="predicted"/>
<dbReference type="InterPro" id="IPR013431">
    <property type="entry name" value="Delta_60_rpt"/>
</dbReference>
<dbReference type="Proteomes" id="UP000321306">
    <property type="component" value="Unassembled WGS sequence"/>
</dbReference>
<protein>
    <submittedName>
        <fullName evidence="2">Uncharacterized protein</fullName>
    </submittedName>
</protein>